<dbReference type="GO" id="GO:0009055">
    <property type="term" value="F:electron transfer activity"/>
    <property type="evidence" value="ECO:0007669"/>
    <property type="project" value="InterPro"/>
</dbReference>
<comment type="cofactor">
    <cofactor evidence="1">
        <name>heme c</name>
        <dbReference type="ChEBI" id="CHEBI:61717"/>
    </cofactor>
</comment>
<feature type="chain" id="PRO_5011523274" evidence="9">
    <location>
        <begin position="22"/>
        <end position="102"/>
    </location>
</feature>
<dbReference type="PANTHER" id="PTHR33751:SF9">
    <property type="entry name" value="CYTOCHROME C4"/>
    <property type="match status" value="1"/>
</dbReference>
<evidence type="ECO:0000313" key="12">
    <source>
        <dbReference type="Proteomes" id="UP000199344"/>
    </source>
</evidence>
<keyword evidence="9" id="KW-0732">Signal</keyword>
<keyword evidence="12" id="KW-1185">Reference proteome</keyword>
<feature type="signal peptide" evidence="9">
    <location>
        <begin position="1"/>
        <end position="21"/>
    </location>
</feature>
<evidence type="ECO:0000313" key="11">
    <source>
        <dbReference type="EMBL" id="SDE71954.1"/>
    </source>
</evidence>
<keyword evidence="5 8" id="KW-0479">Metal-binding</keyword>
<evidence type="ECO:0000256" key="1">
    <source>
        <dbReference type="ARBA" id="ARBA00001926"/>
    </source>
</evidence>
<sequence>MSLFRHKAAALIALLPLSAAADEAPAIPPLVSGCVSCHSADGNPLVAGVPIIAGQRADYLVSALKSYRSGSRSGGPADVMRHFSEELSDKDIEEIAAWFSTN</sequence>
<evidence type="ECO:0000256" key="6">
    <source>
        <dbReference type="ARBA" id="ARBA00022982"/>
    </source>
</evidence>
<dbReference type="GO" id="GO:0005506">
    <property type="term" value="F:iron ion binding"/>
    <property type="evidence" value="ECO:0007669"/>
    <property type="project" value="InterPro"/>
</dbReference>
<reference evidence="11 12" key="1">
    <citation type="submission" date="2016-10" db="EMBL/GenBank/DDBJ databases">
        <authorList>
            <person name="de Groot N.N."/>
        </authorList>
    </citation>
    <scope>NUCLEOTIDE SEQUENCE [LARGE SCALE GENOMIC DNA]</scope>
    <source>
        <strain evidence="11 12">DSM 22220</strain>
    </source>
</reference>
<dbReference type="PROSITE" id="PS51007">
    <property type="entry name" value="CYTC"/>
    <property type="match status" value="1"/>
</dbReference>
<dbReference type="InterPro" id="IPR036909">
    <property type="entry name" value="Cyt_c-like_dom_sf"/>
</dbReference>
<dbReference type="STRING" id="591205.SAMN05421538_11039"/>
<feature type="domain" description="Cytochrome c" evidence="10">
    <location>
        <begin position="19"/>
        <end position="102"/>
    </location>
</feature>
<dbReference type="Gene3D" id="1.10.760.10">
    <property type="entry name" value="Cytochrome c-like domain"/>
    <property type="match status" value="1"/>
</dbReference>
<evidence type="ECO:0000256" key="7">
    <source>
        <dbReference type="ARBA" id="ARBA00023004"/>
    </source>
</evidence>
<keyword evidence="3 8" id="KW-0349">Heme</keyword>
<protein>
    <submittedName>
        <fullName evidence="11">Cytochrome c553</fullName>
    </submittedName>
</protein>
<dbReference type="InterPro" id="IPR050597">
    <property type="entry name" value="Cytochrome_c_Oxidase_Subunit"/>
</dbReference>
<keyword evidence="6" id="KW-0249">Electron transport</keyword>
<dbReference type="PANTHER" id="PTHR33751">
    <property type="entry name" value="CBB3-TYPE CYTOCHROME C OXIDASE SUBUNIT FIXP"/>
    <property type="match status" value="1"/>
</dbReference>
<evidence type="ECO:0000256" key="3">
    <source>
        <dbReference type="ARBA" id="ARBA00022617"/>
    </source>
</evidence>
<dbReference type="RefSeq" id="WP_090524852.1">
    <property type="nucleotide sequence ID" value="NZ_FNAH01000010.1"/>
</dbReference>
<gene>
    <name evidence="11" type="ORF">SAMN05421538_11039</name>
</gene>
<accession>A0A1G7F7Y9</accession>
<dbReference type="SUPFAM" id="SSF46626">
    <property type="entry name" value="Cytochrome c"/>
    <property type="match status" value="1"/>
</dbReference>
<proteinExistence type="predicted"/>
<name>A0A1G7F7Y9_9RHOB</name>
<organism evidence="11 12">
    <name type="scientific">Paracoccus isoporae</name>
    <dbReference type="NCBI Taxonomy" id="591205"/>
    <lineage>
        <taxon>Bacteria</taxon>
        <taxon>Pseudomonadati</taxon>
        <taxon>Pseudomonadota</taxon>
        <taxon>Alphaproteobacteria</taxon>
        <taxon>Rhodobacterales</taxon>
        <taxon>Paracoccaceae</taxon>
        <taxon>Paracoccus</taxon>
    </lineage>
</organism>
<evidence type="ECO:0000259" key="10">
    <source>
        <dbReference type="PROSITE" id="PS51007"/>
    </source>
</evidence>
<evidence type="ECO:0000256" key="4">
    <source>
        <dbReference type="ARBA" id="ARBA00022660"/>
    </source>
</evidence>
<keyword evidence="2" id="KW-0813">Transport</keyword>
<dbReference type="AlphaFoldDB" id="A0A1G7F7Y9"/>
<dbReference type="EMBL" id="FNAH01000010">
    <property type="protein sequence ID" value="SDE71954.1"/>
    <property type="molecule type" value="Genomic_DNA"/>
</dbReference>
<evidence type="ECO:0000256" key="5">
    <source>
        <dbReference type="ARBA" id="ARBA00022723"/>
    </source>
</evidence>
<dbReference type="InterPro" id="IPR008168">
    <property type="entry name" value="Cyt_C_IC"/>
</dbReference>
<dbReference type="Proteomes" id="UP000199344">
    <property type="component" value="Unassembled WGS sequence"/>
</dbReference>
<dbReference type="GO" id="GO:0020037">
    <property type="term" value="F:heme binding"/>
    <property type="evidence" value="ECO:0007669"/>
    <property type="project" value="InterPro"/>
</dbReference>
<evidence type="ECO:0000256" key="8">
    <source>
        <dbReference type="PROSITE-ProRule" id="PRU00433"/>
    </source>
</evidence>
<dbReference type="Pfam" id="PF00034">
    <property type="entry name" value="Cytochrom_C"/>
    <property type="match status" value="1"/>
</dbReference>
<evidence type="ECO:0000256" key="2">
    <source>
        <dbReference type="ARBA" id="ARBA00022448"/>
    </source>
</evidence>
<keyword evidence="7 8" id="KW-0408">Iron</keyword>
<dbReference type="PRINTS" id="PR00605">
    <property type="entry name" value="CYTCHROMECIC"/>
</dbReference>
<evidence type="ECO:0000256" key="9">
    <source>
        <dbReference type="SAM" id="SignalP"/>
    </source>
</evidence>
<dbReference type="InterPro" id="IPR009056">
    <property type="entry name" value="Cyt_c-like_dom"/>
</dbReference>
<dbReference type="OrthoDB" id="9773456at2"/>
<keyword evidence="4" id="KW-0679">Respiratory chain</keyword>
<dbReference type="PROSITE" id="PS51257">
    <property type="entry name" value="PROKAR_LIPOPROTEIN"/>
    <property type="match status" value="1"/>
</dbReference>